<gene>
    <name evidence="1" type="ORF">PXEA_LOCUS29994</name>
</gene>
<dbReference type="Proteomes" id="UP000784294">
    <property type="component" value="Unassembled WGS sequence"/>
</dbReference>
<sequence length="85" mass="9782">MLTAVWNRPLELPDGLPIQYRIQISFEDTRIWNFEVANTSDEHLEVPLPLVYGCKTQMLRVTPHIDGNIGQTTVLSYLERPGEED</sequence>
<dbReference type="AlphaFoldDB" id="A0A3S5CP13"/>
<protein>
    <submittedName>
        <fullName evidence="1">Uncharacterized protein</fullName>
    </submittedName>
</protein>
<evidence type="ECO:0000313" key="2">
    <source>
        <dbReference type="Proteomes" id="UP000784294"/>
    </source>
</evidence>
<proteinExistence type="predicted"/>
<reference evidence="1" key="1">
    <citation type="submission" date="2018-11" db="EMBL/GenBank/DDBJ databases">
        <authorList>
            <consortium name="Pathogen Informatics"/>
        </authorList>
    </citation>
    <scope>NUCLEOTIDE SEQUENCE</scope>
</reference>
<organism evidence="1 2">
    <name type="scientific">Protopolystoma xenopodis</name>
    <dbReference type="NCBI Taxonomy" id="117903"/>
    <lineage>
        <taxon>Eukaryota</taxon>
        <taxon>Metazoa</taxon>
        <taxon>Spiralia</taxon>
        <taxon>Lophotrochozoa</taxon>
        <taxon>Platyhelminthes</taxon>
        <taxon>Monogenea</taxon>
        <taxon>Polyopisthocotylea</taxon>
        <taxon>Polystomatidea</taxon>
        <taxon>Polystomatidae</taxon>
        <taxon>Protopolystoma</taxon>
    </lineage>
</organism>
<name>A0A3S5CP13_9PLAT</name>
<keyword evidence="2" id="KW-1185">Reference proteome</keyword>
<dbReference type="EMBL" id="CAAALY010252557">
    <property type="protein sequence ID" value="VEL36554.1"/>
    <property type="molecule type" value="Genomic_DNA"/>
</dbReference>
<accession>A0A3S5CP13</accession>
<evidence type="ECO:0000313" key="1">
    <source>
        <dbReference type="EMBL" id="VEL36554.1"/>
    </source>
</evidence>
<comment type="caution">
    <text evidence="1">The sequence shown here is derived from an EMBL/GenBank/DDBJ whole genome shotgun (WGS) entry which is preliminary data.</text>
</comment>